<comment type="caution">
    <text evidence="13">The sequence shown here is derived from an EMBL/GenBank/DDBJ whole genome shotgun (WGS) entry which is preliminary data.</text>
</comment>
<evidence type="ECO:0000256" key="5">
    <source>
        <dbReference type="ARBA" id="ARBA00022729"/>
    </source>
</evidence>
<feature type="domain" description="PSI" evidence="12">
    <location>
        <begin position="41"/>
        <end position="89"/>
    </location>
</feature>
<dbReference type="SMART" id="SM00423">
    <property type="entry name" value="PSI"/>
    <property type="match status" value="1"/>
</dbReference>
<feature type="disulfide bond" evidence="11">
    <location>
        <begin position="304"/>
        <end position="316"/>
    </location>
</feature>
<dbReference type="Proteomes" id="UP000230750">
    <property type="component" value="Unassembled WGS sequence"/>
</dbReference>
<dbReference type="GO" id="GO:0005576">
    <property type="term" value="C:extracellular region"/>
    <property type="evidence" value="ECO:0007669"/>
    <property type="project" value="UniProtKB-SubCell"/>
</dbReference>
<sequence>MYMDIKAHFLLLTTNVNSMCCKQGALYVGLPTAVIKVPVQRCGSFPTEVACIESRDPYCGWNVILGQCTTRPESQVELTRWYQNITSCPTVSNRVDGGFSDWSEWLPCDDPSGVLSSCTCRTRECTNPAPKCGGDTCHGERVQVKNCSGRRGQTSNEIDEQDMWSEWTEWSSCTQKCGGGVQSRDRRCLDGTSCIGSSQELRVCNTYRCSDRRKASVWTPWLVLNVSDDGLLQQRFRFICRAPIEERSEISLSSPKNQVRLCPYNSQKCIGDKYTVDGRWSCWSDWSECSVTCGMGVRTRERLCNSPIPQNGGADCDGPTIEEGQCDAGECEEEPVLS</sequence>
<evidence type="ECO:0000256" key="10">
    <source>
        <dbReference type="ARBA" id="ARBA00023180"/>
    </source>
</evidence>
<dbReference type="Gene3D" id="2.20.100.10">
    <property type="entry name" value="Thrombospondin type-1 (TSP1) repeat"/>
    <property type="match status" value="3"/>
</dbReference>
<evidence type="ECO:0000259" key="12">
    <source>
        <dbReference type="SMART" id="SM00423"/>
    </source>
</evidence>
<dbReference type="Gene3D" id="3.30.1680.10">
    <property type="entry name" value="ligand-binding face of the semaphorins, domain 2"/>
    <property type="match status" value="1"/>
</dbReference>
<dbReference type="Pfam" id="PF00090">
    <property type="entry name" value="TSP_1"/>
    <property type="match status" value="2"/>
</dbReference>
<dbReference type="OrthoDB" id="9988752at2759"/>
<evidence type="ECO:0000256" key="3">
    <source>
        <dbReference type="ARBA" id="ARBA00022525"/>
    </source>
</evidence>
<keyword evidence="8" id="KW-0472">Membrane</keyword>
<dbReference type="SUPFAM" id="SSF82895">
    <property type="entry name" value="TSP-1 type 1 repeat"/>
    <property type="match status" value="3"/>
</dbReference>
<evidence type="ECO:0000256" key="2">
    <source>
        <dbReference type="ARBA" id="ARBA00004613"/>
    </source>
</evidence>
<dbReference type="GO" id="GO:0016020">
    <property type="term" value="C:membrane"/>
    <property type="evidence" value="ECO:0007669"/>
    <property type="project" value="UniProtKB-SubCell"/>
</dbReference>
<dbReference type="FunFam" id="2.20.100.10:FF:000007">
    <property type="entry name" value="Thrombospondin 1"/>
    <property type="match status" value="1"/>
</dbReference>
<evidence type="ECO:0000256" key="7">
    <source>
        <dbReference type="ARBA" id="ARBA00022989"/>
    </source>
</evidence>
<keyword evidence="4" id="KW-0812">Transmembrane</keyword>
<dbReference type="SUPFAM" id="SSF103575">
    <property type="entry name" value="Plexin repeat"/>
    <property type="match status" value="1"/>
</dbReference>
<evidence type="ECO:0000256" key="6">
    <source>
        <dbReference type="ARBA" id="ARBA00022737"/>
    </source>
</evidence>
<dbReference type="Pfam" id="PF23260">
    <property type="entry name" value="TSP1_2"/>
    <property type="match status" value="1"/>
</dbReference>
<evidence type="ECO:0000256" key="11">
    <source>
        <dbReference type="PIRSR" id="PIRSR613273-3"/>
    </source>
</evidence>
<dbReference type="PRINTS" id="PR01705">
    <property type="entry name" value="TSP1REPEAT"/>
</dbReference>
<dbReference type="AlphaFoldDB" id="A0A2G8L261"/>
<dbReference type="InterPro" id="IPR002165">
    <property type="entry name" value="Plexin_repeat"/>
</dbReference>
<evidence type="ECO:0000256" key="8">
    <source>
        <dbReference type="ARBA" id="ARBA00023136"/>
    </source>
</evidence>
<evidence type="ECO:0000256" key="1">
    <source>
        <dbReference type="ARBA" id="ARBA00004167"/>
    </source>
</evidence>
<dbReference type="InterPro" id="IPR000884">
    <property type="entry name" value="TSP1_rpt"/>
</dbReference>
<keyword evidence="7" id="KW-1133">Transmembrane helix</keyword>
<keyword evidence="14" id="KW-1185">Reference proteome</keyword>
<keyword evidence="10" id="KW-0325">Glycoprotein</keyword>
<dbReference type="InterPro" id="IPR016201">
    <property type="entry name" value="PSI"/>
</dbReference>
<evidence type="ECO:0000256" key="9">
    <source>
        <dbReference type="ARBA" id="ARBA00023157"/>
    </source>
</evidence>
<dbReference type="GO" id="GO:0030198">
    <property type="term" value="P:extracellular matrix organization"/>
    <property type="evidence" value="ECO:0007669"/>
    <property type="project" value="InterPro"/>
</dbReference>
<keyword evidence="9 11" id="KW-1015">Disulfide bond</keyword>
<evidence type="ECO:0000256" key="4">
    <source>
        <dbReference type="ARBA" id="ARBA00022692"/>
    </source>
</evidence>
<evidence type="ECO:0000313" key="13">
    <source>
        <dbReference type="EMBL" id="PIK54344.1"/>
    </source>
</evidence>
<dbReference type="PROSITE" id="PS50092">
    <property type="entry name" value="TSP1"/>
    <property type="match status" value="3"/>
</dbReference>
<accession>A0A2G8L261</accession>
<comment type="subcellular location">
    <subcellularLocation>
        <location evidence="1">Membrane</location>
        <topology evidence="1">Single-pass membrane protein</topology>
    </subcellularLocation>
    <subcellularLocation>
        <location evidence="2">Secreted</location>
    </subcellularLocation>
</comment>
<feature type="disulfide bond" evidence="11">
    <location>
        <begin position="293"/>
        <end position="331"/>
    </location>
</feature>
<organism evidence="13 14">
    <name type="scientific">Stichopus japonicus</name>
    <name type="common">Sea cucumber</name>
    <dbReference type="NCBI Taxonomy" id="307972"/>
    <lineage>
        <taxon>Eukaryota</taxon>
        <taxon>Metazoa</taxon>
        <taxon>Echinodermata</taxon>
        <taxon>Eleutherozoa</taxon>
        <taxon>Echinozoa</taxon>
        <taxon>Holothuroidea</taxon>
        <taxon>Aspidochirotacea</taxon>
        <taxon>Aspidochirotida</taxon>
        <taxon>Stichopodidae</taxon>
        <taxon>Apostichopus</taxon>
    </lineage>
</organism>
<dbReference type="EMBL" id="MRZV01000253">
    <property type="protein sequence ID" value="PIK54344.1"/>
    <property type="molecule type" value="Genomic_DNA"/>
</dbReference>
<dbReference type="InterPro" id="IPR036383">
    <property type="entry name" value="TSP1_rpt_sf"/>
</dbReference>
<dbReference type="PANTHER" id="PTHR22906">
    <property type="entry name" value="PROPERDIN"/>
    <property type="match status" value="1"/>
</dbReference>
<protein>
    <submittedName>
        <fullName evidence="13">Putative semaphorin-5A isoform X2</fullName>
    </submittedName>
</protein>
<dbReference type="SMART" id="SM00209">
    <property type="entry name" value="TSP1"/>
    <property type="match status" value="3"/>
</dbReference>
<proteinExistence type="predicted"/>
<dbReference type="PRINTS" id="PR01857">
    <property type="entry name" value="ADAMTSFAMILY"/>
</dbReference>
<name>A0A2G8L261_STIJA</name>
<feature type="disulfide bond" evidence="11">
    <location>
        <begin position="289"/>
        <end position="326"/>
    </location>
</feature>
<keyword evidence="3" id="KW-0964">Secreted</keyword>
<dbReference type="GO" id="GO:0007399">
    <property type="term" value="P:nervous system development"/>
    <property type="evidence" value="ECO:0007669"/>
    <property type="project" value="UniProtKB-ARBA"/>
</dbReference>
<dbReference type="InterPro" id="IPR013273">
    <property type="entry name" value="ADAMTS/ADAMTS-like"/>
</dbReference>
<keyword evidence="5" id="KW-0732">Signal</keyword>
<keyword evidence="6" id="KW-0677">Repeat</keyword>
<reference evidence="13 14" key="1">
    <citation type="journal article" date="2017" name="PLoS Biol.">
        <title>The sea cucumber genome provides insights into morphological evolution and visceral regeneration.</title>
        <authorList>
            <person name="Zhang X."/>
            <person name="Sun L."/>
            <person name="Yuan J."/>
            <person name="Sun Y."/>
            <person name="Gao Y."/>
            <person name="Zhang L."/>
            <person name="Li S."/>
            <person name="Dai H."/>
            <person name="Hamel J.F."/>
            <person name="Liu C."/>
            <person name="Yu Y."/>
            <person name="Liu S."/>
            <person name="Lin W."/>
            <person name="Guo K."/>
            <person name="Jin S."/>
            <person name="Xu P."/>
            <person name="Storey K.B."/>
            <person name="Huan P."/>
            <person name="Zhang T."/>
            <person name="Zhou Y."/>
            <person name="Zhang J."/>
            <person name="Lin C."/>
            <person name="Li X."/>
            <person name="Xing L."/>
            <person name="Huo D."/>
            <person name="Sun M."/>
            <person name="Wang L."/>
            <person name="Mercier A."/>
            <person name="Li F."/>
            <person name="Yang H."/>
            <person name="Xiang J."/>
        </authorList>
    </citation>
    <scope>NUCLEOTIDE SEQUENCE [LARGE SCALE GENOMIC DNA]</scope>
    <source>
        <strain evidence="13">Shaxun</strain>
        <tissue evidence="13">Muscle</tissue>
    </source>
</reference>
<dbReference type="InterPro" id="IPR052065">
    <property type="entry name" value="Compl_asym_regulator"/>
</dbReference>
<dbReference type="PANTHER" id="PTHR22906:SF43">
    <property type="entry name" value="PROPERDIN"/>
    <property type="match status" value="1"/>
</dbReference>
<dbReference type="InterPro" id="IPR057563">
    <property type="entry name" value="Sema5A/B-like_TSP-1"/>
</dbReference>
<evidence type="ECO:0000313" key="14">
    <source>
        <dbReference type="Proteomes" id="UP000230750"/>
    </source>
</evidence>
<dbReference type="Pfam" id="PF01437">
    <property type="entry name" value="PSI"/>
    <property type="match status" value="1"/>
</dbReference>
<gene>
    <name evidence="13" type="ORF">BSL78_08772</name>
</gene>
<feature type="non-terminal residue" evidence="13">
    <location>
        <position position="338"/>
    </location>
</feature>
<dbReference type="FunFam" id="2.20.100.10:FF:000021">
    <property type="entry name" value="semaphorin-5B isoform X1"/>
    <property type="match status" value="1"/>
</dbReference>
<dbReference type="STRING" id="307972.A0A2G8L261"/>